<keyword evidence="4 6" id="KW-1133">Transmembrane helix</keyword>
<evidence type="ECO:0000259" key="7">
    <source>
        <dbReference type="PROSITE" id="PS50928"/>
    </source>
</evidence>
<dbReference type="EMBL" id="AOLP01000006">
    <property type="protein sequence ID" value="EMA06913.1"/>
    <property type="molecule type" value="Genomic_DNA"/>
</dbReference>
<dbReference type="Proteomes" id="UP000011553">
    <property type="component" value="Unassembled WGS sequence"/>
</dbReference>
<name>M0JEX0_9EURY</name>
<comment type="subcellular location">
    <subcellularLocation>
        <location evidence="6">Cell membrane</location>
        <topology evidence="6">Multi-pass membrane protein</topology>
    </subcellularLocation>
    <subcellularLocation>
        <location evidence="1">Membrane</location>
        <topology evidence="1">Multi-pass membrane protein</topology>
    </subcellularLocation>
</comment>
<feature type="transmembrane region" description="Helical" evidence="6">
    <location>
        <begin position="38"/>
        <end position="62"/>
    </location>
</feature>
<evidence type="ECO:0000256" key="2">
    <source>
        <dbReference type="ARBA" id="ARBA00022448"/>
    </source>
</evidence>
<dbReference type="RefSeq" id="WP_004968186.1">
    <property type="nucleotide sequence ID" value="NZ_AOLP01000006.1"/>
</dbReference>
<comment type="similarity">
    <text evidence="6">Belongs to the binding-protein-dependent transport system permease family.</text>
</comment>
<dbReference type="Gene3D" id="1.10.3720.10">
    <property type="entry name" value="MetI-like"/>
    <property type="match status" value="1"/>
</dbReference>
<dbReference type="InterPro" id="IPR051204">
    <property type="entry name" value="ABC_transp_perm/SBD"/>
</dbReference>
<dbReference type="InterPro" id="IPR035906">
    <property type="entry name" value="MetI-like_sf"/>
</dbReference>
<dbReference type="Pfam" id="PF00528">
    <property type="entry name" value="BPD_transp_1"/>
    <property type="match status" value="1"/>
</dbReference>
<dbReference type="SUPFAM" id="SSF161098">
    <property type="entry name" value="MetI-like"/>
    <property type="match status" value="1"/>
</dbReference>
<feature type="transmembrane region" description="Helical" evidence="6">
    <location>
        <begin position="194"/>
        <end position="213"/>
    </location>
</feature>
<keyword evidence="5 6" id="KW-0472">Membrane</keyword>
<keyword evidence="9" id="KW-1185">Reference proteome</keyword>
<dbReference type="FunFam" id="1.10.3720.10:FF:000001">
    <property type="entry name" value="Glycine betaine ABC transporter, permease"/>
    <property type="match status" value="1"/>
</dbReference>
<dbReference type="PROSITE" id="PS50928">
    <property type="entry name" value="ABC_TM1"/>
    <property type="match status" value="1"/>
</dbReference>
<accession>M0JEX0</accession>
<dbReference type="PANTHER" id="PTHR30177:SF30">
    <property type="entry name" value="GLYCINE BETAINE UPTAKE SYSTEM PERMEASE PROTEIN YEHY"/>
    <property type="match status" value="1"/>
</dbReference>
<proteinExistence type="inferred from homology"/>
<dbReference type="CDD" id="cd06261">
    <property type="entry name" value="TM_PBP2"/>
    <property type="match status" value="1"/>
</dbReference>
<dbReference type="PATRIC" id="fig|662478.6.peg.973"/>
<dbReference type="AlphaFoldDB" id="M0JEX0"/>
<evidence type="ECO:0000256" key="6">
    <source>
        <dbReference type="RuleBase" id="RU363032"/>
    </source>
</evidence>
<feature type="domain" description="ABC transmembrane type-1" evidence="7">
    <location>
        <begin position="34"/>
        <end position="213"/>
    </location>
</feature>
<protein>
    <submittedName>
        <fullName evidence="8">Binding-protein-dependent transport systems inner membrane component</fullName>
    </submittedName>
</protein>
<evidence type="ECO:0000256" key="4">
    <source>
        <dbReference type="ARBA" id="ARBA00022989"/>
    </source>
</evidence>
<dbReference type="PANTHER" id="PTHR30177">
    <property type="entry name" value="GLYCINE BETAINE/L-PROLINE TRANSPORT SYSTEM PERMEASE PROTEIN PROW"/>
    <property type="match status" value="1"/>
</dbReference>
<dbReference type="InterPro" id="IPR000515">
    <property type="entry name" value="MetI-like"/>
</dbReference>
<organism evidence="8 9">
    <name type="scientific">Haloferax denitrificans ATCC 35960</name>
    <dbReference type="NCBI Taxonomy" id="662478"/>
    <lineage>
        <taxon>Archaea</taxon>
        <taxon>Methanobacteriati</taxon>
        <taxon>Methanobacteriota</taxon>
        <taxon>Stenosarchaea group</taxon>
        <taxon>Halobacteria</taxon>
        <taxon>Halobacteriales</taxon>
        <taxon>Haloferacaceae</taxon>
        <taxon>Haloferax</taxon>
    </lineage>
</organism>
<evidence type="ECO:0000313" key="8">
    <source>
        <dbReference type="EMBL" id="EMA06913.1"/>
    </source>
</evidence>
<reference evidence="8 9" key="1">
    <citation type="journal article" date="2014" name="PLoS Genet.">
        <title>Phylogenetically driven sequencing of extremely halophilic archaea reveals strategies for static and dynamic osmo-response.</title>
        <authorList>
            <person name="Becker E.A."/>
            <person name="Seitzer P.M."/>
            <person name="Tritt A."/>
            <person name="Larsen D."/>
            <person name="Krusor M."/>
            <person name="Yao A.I."/>
            <person name="Wu D."/>
            <person name="Madern D."/>
            <person name="Eisen J.A."/>
            <person name="Darling A.E."/>
            <person name="Facciotti M.T."/>
        </authorList>
    </citation>
    <scope>NUCLEOTIDE SEQUENCE [LARGE SCALE GENOMIC DNA]</scope>
    <source>
        <strain evidence="8 9">ATCC 35960</strain>
    </source>
</reference>
<evidence type="ECO:0000256" key="1">
    <source>
        <dbReference type="ARBA" id="ARBA00004141"/>
    </source>
</evidence>
<evidence type="ECO:0000256" key="3">
    <source>
        <dbReference type="ARBA" id="ARBA00022692"/>
    </source>
</evidence>
<keyword evidence="3 6" id="KW-0812">Transmembrane</keyword>
<dbReference type="GO" id="GO:0055085">
    <property type="term" value="P:transmembrane transport"/>
    <property type="evidence" value="ECO:0007669"/>
    <property type="project" value="InterPro"/>
</dbReference>
<gene>
    <name evidence="8" type="ORF">C438_05152</name>
</gene>
<comment type="caution">
    <text evidence="8">The sequence shown here is derived from an EMBL/GenBank/DDBJ whole genome shotgun (WGS) entry which is preliminary data.</text>
</comment>
<evidence type="ECO:0000256" key="5">
    <source>
        <dbReference type="ARBA" id="ARBA00023136"/>
    </source>
</evidence>
<dbReference type="GO" id="GO:0031460">
    <property type="term" value="P:glycine betaine transport"/>
    <property type="evidence" value="ECO:0007669"/>
    <property type="project" value="TreeGrafter"/>
</dbReference>
<keyword evidence="2 6" id="KW-0813">Transport</keyword>
<feature type="transmembrane region" description="Helical" evidence="6">
    <location>
        <begin position="82"/>
        <end position="106"/>
    </location>
</feature>
<feature type="transmembrane region" description="Helical" evidence="6">
    <location>
        <begin position="148"/>
        <end position="174"/>
    </location>
</feature>
<dbReference type="GO" id="GO:0005886">
    <property type="term" value="C:plasma membrane"/>
    <property type="evidence" value="ECO:0007669"/>
    <property type="project" value="UniProtKB-SubCell"/>
</dbReference>
<sequence length="242" mass="25765">MIAESLASSGITPAVIGGYLEFLASHSTQITQLIVEHLVITLLTIGIALPMGVLLGTFISLYEWAATPILWFAGIMQTIPSIALFGLLIPFLGIGSPPVIISLVLYSQLPIVRNTHIGLTQVDEAAIEAGRGLGMGRLSRLRRVQIPLALPVVMAGVRNAVVIIVGIAAIGAFIGAGGLGDYLFQGIRERNVDMIVVTTVILSALALALDYGFGLSERLLRARNGEEIQSTRLTRIFQQVIA</sequence>
<evidence type="ECO:0000313" key="9">
    <source>
        <dbReference type="Proteomes" id="UP000011553"/>
    </source>
</evidence>